<accession>A0A7R9C3J1</accession>
<protein>
    <recommendedName>
        <fullName evidence="3">AMP-dependent synthetase/ligase domain-containing protein</fullName>
    </recommendedName>
</protein>
<gene>
    <name evidence="1" type="ORF">NMOB1V02_LOCUS12972</name>
</gene>
<reference evidence="1" key="1">
    <citation type="submission" date="2020-11" db="EMBL/GenBank/DDBJ databases">
        <authorList>
            <person name="Tran Van P."/>
        </authorList>
    </citation>
    <scope>NUCLEOTIDE SEQUENCE</scope>
</reference>
<dbReference type="EMBL" id="OA895981">
    <property type="protein sequence ID" value="CAD7285370.1"/>
    <property type="molecule type" value="Genomic_DNA"/>
</dbReference>
<evidence type="ECO:0008006" key="3">
    <source>
        <dbReference type="Google" id="ProtNLM"/>
    </source>
</evidence>
<dbReference type="EMBL" id="CAJPEX010013944">
    <property type="protein sequence ID" value="CAG0925522.1"/>
    <property type="molecule type" value="Genomic_DNA"/>
</dbReference>
<keyword evidence="2" id="KW-1185">Reference proteome</keyword>
<feature type="non-terminal residue" evidence="1">
    <location>
        <position position="1"/>
    </location>
</feature>
<dbReference type="OrthoDB" id="329835at2759"/>
<dbReference type="Proteomes" id="UP000678499">
    <property type="component" value="Unassembled WGS sequence"/>
</dbReference>
<dbReference type="SUPFAM" id="SSF56801">
    <property type="entry name" value="Acetyl-CoA synthetase-like"/>
    <property type="match status" value="1"/>
</dbReference>
<evidence type="ECO:0000313" key="2">
    <source>
        <dbReference type="Proteomes" id="UP000678499"/>
    </source>
</evidence>
<evidence type="ECO:0000313" key="1">
    <source>
        <dbReference type="EMBL" id="CAD7285370.1"/>
    </source>
</evidence>
<organism evidence="1">
    <name type="scientific">Notodromas monacha</name>
    <dbReference type="NCBI Taxonomy" id="399045"/>
    <lineage>
        <taxon>Eukaryota</taxon>
        <taxon>Metazoa</taxon>
        <taxon>Ecdysozoa</taxon>
        <taxon>Arthropoda</taxon>
        <taxon>Crustacea</taxon>
        <taxon>Oligostraca</taxon>
        <taxon>Ostracoda</taxon>
        <taxon>Podocopa</taxon>
        <taxon>Podocopida</taxon>
        <taxon>Cypridocopina</taxon>
        <taxon>Cypridoidea</taxon>
        <taxon>Cyprididae</taxon>
        <taxon>Notodromas</taxon>
    </lineage>
</organism>
<dbReference type="Gene3D" id="3.40.50.980">
    <property type="match status" value="2"/>
</dbReference>
<sequence length="110" mass="11664">MSKLSIEFGPGLNKSDSLPTRVEQEFLPVLSAKETRHRPAIIFNNVETTYAELDAISAHGASAIAAIPGNPIVAVGVHPSDRLVALLVSIVRAGSAYLPVVPQGPIERLE</sequence>
<dbReference type="AlphaFoldDB" id="A0A7R9C3J1"/>
<name>A0A7R9C3J1_9CRUS</name>
<proteinExistence type="predicted"/>